<accession>A0A706IL62</accession>
<sequence length="494" mass="54739">MKLKSKVERSNDSHALLSPSGSKKWLACAASLACEADIPNVSGAAAVNGTCMHTLSEHLINMAIKGLDERADKYKGAYVLNEGKGPIKALVKPEKGAVLITDDFVSQVNKYVDYCRPIIDAAELVEVESRVNLTRVLHPGVMVQDYDEDGHILYDENGDPHEKPLQTFGTADLVAVMPDGMLIVGDLKTGRHKVLAKENKQMMLYALGLLRVYKRLYDITAVRLVIFQPYAGGADEWDTTPEALEQFGKFAQGRALKAIDAFQRGKKGLKPADFRPGNVQCQWCRFSEKCNAKRKVASREVESDLEDDTQQSAEEALKAIHKFCNDADYMDVWDDVSPADILRLIPDFDGRPAKTVKAKTDPSEISLDQLKAEWDKLPLMRQHIADIEKAMYAALMRGEVVDGLKLVEGRPGSRSWSDEEAVNQFRANHPNGYLLDKTVPVNPTEAEKIIGKEDPELWAELSKLVTRKPGQPSIAAANDKRPAWTPATDNDLAN</sequence>
<dbReference type="RefSeq" id="WP_216452255.1">
    <property type="nucleotide sequence ID" value="NZ_JACYAU010000025.1"/>
</dbReference>
<protein>
    <submittedName>
        <fullName evidence="2">DUF2800 domain-containing protein</fullName>
    </submittedName>
</protein>
<gene>
    <name evidence="2" type="ORF">G0J89_23120</name>
</gene>
<dbReference type="InterPro" id="IPR021229">
    <property type="entry name" value="DUF2800"/>
</dbReference>
<comment type="caution">
    <text evidence="2">The sequence shown here is derived from an EMBL/GenBank/DDBJ whole genome shotgun (WGS) entry which is preliminary data.</text>
</comment>
<reference evidence="2" key="2">
    <citation type="submission" date="2019-01" db="EMBL/GenBank/DDBJ databases">
        <authorList>
            <consortium name="NCBI Pathogen Detection Project"/>
        </authorList>
    </citation>
    <scope>NUCLEOTIDE SEQUENCE</scope>
    <source>
        <strain evidence="2">L02697-16</strain>
    </source>
</reference>
<feature type="region of interest" description="Disordered" evidence="1">
    <location>
        <begin position="469"/>
        <end position="494"/>
    </location>
</feature>
<dbReference type="Gene3D" id="3.90.320.10">
    <property type="match status" value="1"/>
</dbReference>
<reference evidence="2" key="1">
    <citation type="journal article" date="2018" name="Genome Biol.">
        <title>SKESA: strategic k-mer extension for scrupulous assemblies.</title>
        <authorList>
            <person name="Souvorov A."/>
            <person name="Agarwala R."/>
            <person name="Lipman D.J."/>
        </authorList>
    </citation>
    <scope>NUCLEOTIDE SEQUENCE</scope>
    <source>
        <strain evidence="2">L02697-16</strain>
    </source>
</reference>
<evidence type="ECO:0000256" key="1">
    <source>
        <dbReference type="SAM" id="MobiDB-lite"/>
    </source>
</evidence>
<dbReference type="AlphaFoldDB" id="A0A706IL62"/>
<dbReference type="Pfam" id="PF10926">
    <property type="entry name" value="DUF2800"/>
    <property type="match status" value="2"/>
</dbReference>
<proteinExistence type="predicted"/>
<dbReference type="EMBL" id="DAANCT010000031">
    <property type="protein sequence ID" value="HAC9292640.1"/>
    <property type="molecule type" value="Genomic_DNA"/>
</dbReference>
<evidence type="ECO:0000313" key="2">
    <source>
        <dbReference type="EMBL" id="HAC9292640.1"/>
    </source>
</evidence>
<dbReference type="InterPro" id="IPR011604">
    <property type="entry name" value="PDDEXK-like_dom_sf"/>
</dbReference>
<organism evidence="2">
    <name type="scientific">Salmonella typhimurium</name>
    <dbReference type="NCBI Taxonomy" id="90371"/>
    <lineage>
        <taxon>Bacteria</taxon>
        <taxon>Pseudomonadati</taxon>
        <taxon>Pseudomonadota</taxon>
        <taxon>Gammaproteobacteria</taxon>
        <taxon>Enterobacterales</taxon>
        <taxon>Enterobacteriaceae</taxon>
        <taxon>Salmonella</taxon>
    </lineage>
</organism>
<name>A0A706IL62_SALTM</name>